<organism evidence="2">
    <name type="scientific">Graphocephala atropunctata</name>
    <dbReference type="NCBI Taxonomy" id="36148"/>
    <lineage>
        <taxon>Eukaryota</taxon>
        <taxon>Metazoa</taxon>
        <taxon>Ecdysozoa</taxon>
        <taxon>Arthropoda</taxon>
        <taxon>Hexapoda</taxon>
        <taxon>Insecta</taxon>
        <taxon>Pterygota</taxon>
        <taxon>Neoptera</taxon>
        <taxon>Paraneoptera</taxon>
        <taxon>Hemiptera</taxon>
        <taxon>Auchenorrhyncha</taxon>
        <taxon>Membracoidea</taxon>
        <taxon>Cicadellidae</taxon>
        <taxon>Cicadellinae</taxon>
        <taxon>Cicadellini</taxon>
        <taxon>Graphocephala</taxon>
    </lineage>
</organism>
<feature type="compositionally biased region" description="Low complexity" evidence="1">
    <location>
        <begin position="111"/>
        <end position="135"/>
    </location>
</feature>
<proteinExistence type="predicted"/>
<protein>
    <submittedName>
        <fullName evidence="2">Uncharacterized protein</fullName>
    </submittedName>
</protein>
<dbReference type="AlphaFoldDB" id="A0A1B6LIK8"/>
<dbReference type="EMBL" id="GEBQ01016456">
    <property type="protein sequence ID" value="JAT23521.1"/>
    <property type="molecule type" value="Transcribed_RNA"/>
</dbReference>
<feature type="non-terminal residue" evidence="2">
    <location>
        <position position="135"/>
    </location>
</feature>
<feature type="non-terminal residue" evidence="2">
    <location>
        <position position="1"/>
    </location>
</feature>
<evidence type="ECO:0000313" key="2">
    <source>
        <dbReference type="EMBL" id="JAT23521.1"/>
    </source>
</evidence>
<name>A0A1B6LIK8_9HEMI</name>
<gene>
    <name evidence="2" type="ORF">g.54565</name>
</gene>
<evidence type="ECO:0000256" key="1">
    <source>
        <dbReference type="SAM" id="MobiDB-lite"/>
    </source>
</evidence>
<feature type="region of interest" description="Disordered" evidence="1">
    <location>
        <begin position="1"/>
        <end position="38"/>
    </location>
</feature>
<sequence>QSSLLQTQHGHHFLSKTSGGPLEPLNLNTPVDPYRATSPSSAWHRIAPHYPPYLYPYPPPADVYNHYYPSRVSSEQPLSPYTPRDSPPHAFRPHVPSLPKLYMPYQNPDQSGLSPTWSSSSTSSNMFLGTSPPPG</sequence>
<accession>A0A1B6LIK8</accession>
<reference evidence="2" key="1">
    <citation type="submission" date="2015-11" db="EMBL/GenBank/DDBJ databases">
        <title>De novo transcriptome assembly of four potential Pierce s Disease insect vectors from Arizona vineyards.</title>
        <authorList>
            <person name="Tassone E.E."/>
        </authorList>
    </citation>
    <scope>NUCLEOTIDE SEQUENCE</scope>
</reference>
<feature type="region of interest" description="Disordered" evidence="1">
    <location>
        <begin position="72"/>
        <end position="135"/>
    </location>
</feature>